<gene>
    <name evidence="3" type="ordered locus">MLBr00678</name>
</gene>
<proteinExistence type="predicted"/>
<evidence type="ECO:0000313" key="3">
    <source>
        <dbReference type="EMBL" id="CAR70772.1"/>
    </source>
</evidence>
<feature type="region of interest" description="Disordered" evidence="1">
    <location>
        <begin position="143"/>
        <end position="175"/>
    </location>
</feature>
<evidence type="ECO:0000313" key="4">
    <source>
        <dbReference type="Proteomes" id="UP000006900"/>
    </source>
</evidence>
<dbReference type="GO" id="GO:0006313">
    <property type="term" value="P:DNA transposition"/>
    <property type="evidence" value="ECO:0007669"/>
    <property type="project" value="InterPro"/>
</dbReference>
<dbReference type="Proteomes" id="UP000006900">
    <property type="component" value="Chromosome"/>
</dbReference>
<feature type="compositionally biased region" description="Polar residues" evidence="1">
    <location>
        <begin position="162"/>
        <end position="175"/>
    </location>
</feature>
<dbReference type="InterPro" id="IPR003346">
    <property type="entry name" value="Transposase_20"/>
</dbReference>
<accession>A0A0H3MQ40</accession>
<organism evidence="3 4">
    <name type="scientific">Mycobacterium leprae (strain Br4923)</name>
    <dbReference type="NCBI Taxonomy" id="561304"/>
    <lineage>
        <taxon>Bacteria</taxon>
        <taxon>Bacillati</taxon>
        <taxon>Actinomycetota</taxon>
        <taxon>Actinomycetes</taxon>
        <taxon>Mycobacteriales</taxon>
        <taxon>Mycobacteriaceae</taxon>
        <taxon>Mycobacterium</taxon>
    </lineage>
</organism>
<dbReference type="HOGENOM" id="CLU_1530882_0_0_11"/>
<dbReference type="Pfam" id="PF02371">
    <property type="entry name" value="Transposase_20"/>
    <property type="match status" value="1"/>
</dbReference>
<dbReference type="GO" id="GO:0003677">
    <property type="term" value="F:DNA binding"/>
    <property type="evidence" value="ECO:0007669"/>
    <property type="project" value="InterPro"/>
</dbReference>
<name>A0A0H3MQ40_MYCLB</name>
<dbReference type="AlphaFoldDB" id="A0A0H3MQ40"/>
<dbReference type="EMBL" id="FM211192">
    <property type="protein sequence ID" value="CAR70772.1"/>
    <property type="molecule type" value="Genomic_DNA"/>
</dbReference>
<feature type="domain" description="Transposase IS116/IS110/IS902 C-terminal" evidence="2">
    <location>
        <begin position="12"/>
        <end position="86"/>
    </location>
</feature>
<dbReference type="KEGG" id="mlb:MLBr00678"/>
<protein>
    <recommendedName>
        <fullName evidence="2">Transposase IS116/IS110/IS902 C-terminal domain-containing protein</fullName>
    </recommendedName>
</protein>
<sequence length="175" mass="19800">MPISTPRPTRPEIIASTPGVRPVTYAVIAGPYRFHSLAAIWALSPNLSQSGQAEHQHELTNVGDPLLQETLFTAADQTRKTEQQLAGKYKLLITTERHHDSAICQIAIILFIRIATCWRTDQHNIFRIVRMHYTVDKKTRINATAKRHSRCQKGRTDREQQKSPSTSIHQTVTPA</sequence>
<evidence type="ECO:0000256" key="1">
    <source>
        <dbReference type="SAM" id="MobiDB-lite"/>
    </source>
</evidence>
<evidence type="ECO:0000259" key="2">
    <source>
        <dbReference type="Pfam" id="PF02371"/>
    </source>
</evidence>
<dbReference type="GO" id="GO:0004803">
    <property type="term" value="F:transposase activity"/>
    <property type="evidence" value="ECO:0007669"/>
    <property type="project" value="InterPro"/>
</dbReference>
<reference evidence="3 4" key="1">
    <citation type="journal article" date="2009" name="Nat. Genet.">
        <title>Comparative genomic and phylogeographic analysis of Mycobacterium leprae.</title>
        <authorList>
            <person name="Monot M."/>
            <person name="Honore N."/>
            <person name="Garnier T."/>
            <person name="Zidane N."/>
            <person name="Sherafi D."/>
            <person name="Paniz-Mondolfi A."/>
            <person name="Matsuoka M."/>
            <person name="Taylor G.M."/>
            <person name="Donoghue H.D."/>
            <person name="Bouwman A."/>
            <person name="Mays S."/>
            <person name="Watson C."/>
            <person name="Lockwood D."/>
            <person name="Khamispour A."/>
            <person name="Dowlati Y."/>
            <person name="Jianping S."/>
            <person name="Rea T.H."/>
            <person name="Vera-Cabrera L."/>
            <person name="Stefani M.M."/>
            <person name="Banu S."/>
            <person name="Macdonald M."/>
            <person name="Sapkota B.R."/>
            <person name="Spencer J.S."/>
            <person name="Thomas J."/>
            <person name="Harshman K."/>
            <person name="Singh P."/>
            <person name="Busso P."/>
            <person name="Gattiker A."/>
            <person name="Rougemont J."/>
            <person name="Brennan P.J."/>
            <person name="Cole S.T."/>
        </authorList>
    </citation>
    <scope>NUCLEOTIDE SEQUENCE [LARGE SCALE GENOMIC DNA]</scope>
    <source>
        <strain evidence="4">Br4923</strain>
    </source>
</reference>